<name>A0A1M6BMX7_9ACTN</name>
<protein>
    <submittedName>
        <fullName evidence="2">Uncharacterized protein</fullName>
    </submittedName>
</protein>
<evidence type="ECO:0000313" key="2">
    <source>
        <dbReference type="EMBL" id="SHI50150.1"/>
    </source>
</evidence>
<organism evidence="2 3">
    <name type="scientific">Nocardiopsis flavescens</name>
    <dbReference type="NCBI Taxonomy" id="758803"/>
    <lineage>
        <taxon>Bacteria</taxon>
        <taxon>Bacillati</taxon>
        <taxon>Actinomycetota</taxon>
        <taxon>Actinomycetes</taxon>
        <taxon>Streptosporangiales</taxon>
        <taxon>Nocardiopsidaceae</taxon>
        <taxon>Nocardiopsis</taxon>
    </lineage>
</organism>
<dbReference type="Proteomes" id="UP000184452">
    <property type="component" value="Unassembled WGS sequence"/>
</dbReference>
<dbReference type="RefSeq" id="WP_143173233.1">
    <property type="nucleotide sequence ID" value="NZ_FQZK01000001.1"/>
</dbReference>
<evidence type="ECO:0000313" key="3">
    <source>
        <dbReference type="Proteomes" id="UP000184452"/>
    </source>
</evidence>
<feature type="region of interest" description="Disordered" evidence="1">
    <location>
        <begin position="37"/>
        <end position="66"/>
    </location>
</feature>
<dbReference type="STRING" id="758803.SAMN05421803_101416"/>
<gene>
    <name evidence="2" type="ORF">SAMN05421803_101416</name>
</gene>
<feature type="compositionally biased region" description="Acidic residues" evidence="1">
    <location>
        <begin position="55"/>
        <end position="66"/>
    </location>
</feature>
<reference evidence="2 3" key="1">
    <citation type="submission" date="2016-11" db="EMBL/GenBank/DDBJ databases">
        <authorList>
            <person name="Jaros S."/>
            <person name="Januszkiewicz K."/>
            <person name="Wedrychowicz H."/>
        </authorList>
    </citation>
    <scope>NUCLEOTIDE SEQUENCE [LARGE SCALE GENOMIC DNA]</scope>
    <source>
        <strain evidence="2 3">CGMCC 4.5723</strain>
    </source>
</reference>
<proteinExistence type="predicted"/>
<sequence length="66" mass="7421">MRSPDARARRRPVPRWARAALDRLGRSLAAYGRLYFPVPPAAGPERGPRPPGPDVEPDEQCEEERT</sequence>
<evidence type="ECO:0000256" key="1">
    <source>
        <dbReference type="SAM" id="MobiDB-lite"/>
    </source>
</evidence>
<dbReference type="AlphaFoldDB" id="A0A1M6BMX7"/>
<dbReference type="EMBL" id="FQZK01000001">
    <property type="protein sequence ID" value="SHI50150.1"/>
    <property type="molecule type" value="Genomic_DNA"/>
</dbReference>
<accession>A0A1M6BMX7</accession>
<keyword evidence="3" id="KW-1185">Reference proteome</keyword>